<evidence type="ECO:0000313" key="4">
    <source>
        <dbReference type="EMBL" id="KAK1438720.1"/>
    </source>
</evidence>
<dbReference type="Proteomes" id="UP001229421">
    <property type="component" value="Unassembled WGS sequence"/>
</dbReference>
<evidence type="ECO:0000256" key="1">
    <source>
        <dbReference type="ARBA" id="ARBA00004370"/>
    </source>
</evidence>
<name>A0AAD8P4K7_TARER</name>
<keyword evidence="3" id="KW-0812">Transmembrane</keyword>
<evidence type="ECO:0008006" key="6">
    <source>
        <dbReference type="Google" id="ProtNLM"/>
    </source>
</evidence>
<keyword evidence="2 3" id="KW-0472">Membrane</keyword>
<keyword evidence="5" id="KW-1185">Reference proteome</keyword>
<dbReference type="PANTHER" id="PTHR31415">
    <property type="entry name" value="OS05G0367900 PROTEIN"/>
    <property type="match status" value="1"/>
</dbReference>
<dbReference type="GO" id="GO:0098542">
    <property type="term" value="P:defense response to other organism"/>
    <property type="evidence" value="ECO:0007669"/>
    <property type="project" value="InterPro"/>
</dbReference>
<comment type="subcellular location">
    <subcellularLocation>
        <location evidence="1">Membrane</location>
    </subcellularLocation>
</comment>
<comment type="caution">
    <text evidence="4">The sequence shown here is derived from an EMBL/GenBank/DDBJ whole genome shotgun (WGS) entry which is preliminary data.</text>
</comment>
<protein>
    <recommendedName>
        <fullName evidence="6">Late embryogenesis abundant protein LEA-2 subgroup domain-containing protein</fullName>
    </recommendedName>
</protein>
<gene>
    <name evidence="4" type="ORF">QVD17_04530</name>
</gene>
<evidence type="ECO:0000313" key="5">
    <source>
        <dbReference type="Proteomes" id="UP001229421"/>
    </source>
</evidence>
<dbReference type="AlphaFoldDB" id="A0AAD8P4K7"/>
<proteinExistence type="predicted"/>
<accession>A0AAD8P4K7</accession>
<dbReference type="EMBL" id="JAUHHV010000001">
    <property type="protein sequence ID" value="KAK1438720.1"/>
    <property type="molecule type" value="Genomic_DNA"/>
</dbReference>
<reference evidence="4" key="1">
    <citation type="journal article" date="2023" name="bioRxiv">
        <title>Improved chromosome-level genome assembly for marigold (Tagetes erecta).</title>
        <authorList>
            <person name="Jiang F."/>
            <person name="Yuan L."/>
            <person name="Wang S."/>
            <person name="Wang H."/>
            <person name="Xu D."/>
            <person name="Wang A."/>
            <person name="Fan W."/>
        </authorList>
    </citation>
    <scope>NUCLEOTIDE SEQUENCE</scope>
    <source>
        <strain evidence="4">WSJ</strain>
        <tissue evidence="4">Leaf</tissue>
    </source>
</reference>
<keyword evidence="3" id="KW-1133">Transmembrane helix</keyword>
<sequence>MSQLEDVEDACCAVVCDECCSRLPAKLQCFLSCCVTPLIIVLVVMLVLYVNPKNPEFSVEQFYVSAFNKTASNATSSTISFDIKLRNQNAAIGLYYDDYVNVTFSFIPRETNDKIIWKYSVPKFYQGNAQSRRLIDVIKPIGAPDTPVFNQTVVAAHSSVLPLGAMDTGLESLLYFRVDFVTKVRFKLIGKHHAKEFGLSANVPIGATTGEKFEKRGVQAGAASGIGWGRTQSAMMAVLTAISLLFM</sequence>
<dbReference type="GO" id="GO:0005886">
    <property type="term" value="C:plasma membrane"/>
    <property type="evidence" value="ECO:0007669"/>
    <property type="project" value="TreeGrafter"/>
</dbReference>
<evidence type="ECO:0000256" key="2">
    <source>
        <dbReference type="ARBA" id="ARBA00023136"/>
    </source>
</evidence>
<organism evidence="4 5">
    <name type="scientific">Tagetes erecta</name>
    <name type="common">African marigold</name>
    <dbReference type="NCBI Taxonomy" id="13708"/>
    <lineage>
        <taxon>Eukaryota</taxon>
        <taxon>Viridiplantae</taxon>
        <taxon>Streptophyta</taxon>
        <taxon>Embryophyta</taxon>
        <taxon>Tracheophyta</taxon>
        <taxon>Spermatophyta</taxon>
        <taxon>Magnoliopsida</taxon>
        <taxon>eudicotyledons</taxon>
        <taxon>Gunneridae</taxon>
        <taxon>Pentapetalae</taxon>
        <taxon>asterids</taxon>
        <taxon>campanulids</taxon>
        <taxon>Asterales</taxon>
        <taxon>Asteraceae</taxon>
        <taxon>Asteroideae</taxon>
        <taxon>Heliantheae alliance</taxon>
        <taxon>Tageteae</taxon>
        <taxon>Tagetes</taxon>
    </lineage>
</organism>
<dbReference type="GO" id="GO:0009506">
    <property type="term" value="C:plasmodesma"/>
    <property type="evidence" value="ECO:0007669"/>
    <property type="project" value="TreeGrafter"/>
</dbReference>
<evidence type="ECO:0000256" key="3">
    <source>
        <dbReference type="SAM" id="Phobius"/>
    </source>
</evidence>
<dbReference type="PANTHER" id="PTHR31415:SF52">
    <property type="entry name" value="LATE EMBRYOGENESIS ABUNDANT (LEA) HYDROXYPROLINE-RICH GLYCOPROTEIN FAMILY-RELATED"/>
    <property type="match status" value="1"/>
</dbReference>
<feature type="transmembrane region" description="Helical" evidence="3">
    <location>
        <begin position="29"/>
        <end position="50"/>
    </location>
</feature>
<dbReference type="InterPro" id="IPR044839">
    <property type="entry name" value="NDR1-like"/>
</dbReference>